<organism evidence="1">
    <name type="scientific">Arundo donax</name>
    <name type="common">Giant reed</name>
    <name type="synonym">Donax arundinaceus</name>
    <dbReference type="NCBI Taxonomy" id="35708"/>
    <lineage>
        <taxon>Eukaryota</taxon>
        <taxon>Viridiplantae</taxon>
        <taxon>Streptophyta</taxon>
        <taxon>Embryophyta</taxon>
        <taxon>Tracheophyta</taxon>
        <taxon>Spermatophyta</taxon>
        <taxon>Magnoliopsida</taxon>
        <taxon>Liliopsida</taxon>
        <taxon>Poales</taxon>
        <taxon>Poaceae</taxon>
        <taxon>PACMAD clade</taxon>
        <taxon>Arundinoideae</taxon>
        <taxon>Arundineae</taxon>
        <taxon>Arundo</taxon>
    </lineage>
</organism>
<sequence>MFVEVIRYLAKEMLMKSPCQAANFEKPAGGSWLPMMNNLLMHVFISTCTSLIMSPILSVE</sequence>
<accession>A0A0A9F0Y3</accession>
<name>A0A0A9F0Y3_ARUDO</name>
<reference evidence="1" key="1">
    <citation type="submission" date="2014-09" db="EMBL/GenBank/DDBJ databases">
        <authorList>
            <person name="Magalhaes I.L.F."/>
            <person name="Oliveira U."/>
            <person name="Santos F.R."/>
            <person name="Vidigal T.H.D.A."/>
            <person name="Brescovit A.D."/>
            <person name="Santos A.J."/>
        </authorList>
    </citation>
    <scope>NUCLEOTIDE SEQUENCE</scope>
    <source>
        <tissue evidence="1">Shoot tissue taken approximately 20 cm above the soil surface</tissue>
    </source>
</reference>
<dbReference type="EMBL" id="GBRH01191246">
    <property type="protein sequence ID" value="JAE06650.1"/>
    <property type="molecule type" value="Transcribed_RNA"/>
</dbReference>
<evidence type="ECO:0000313" key="1">
    <source>
        <dbReference type="EMBL" id="JAE06650.1"/>
    </source>
</evidence>
<reference evidence="1" key="2">
    <citation type="journal article" date="2015" name="Data Brief">
        <title>Shoot transcriptome of the giant reed, Arundo donax.</title>
        <authorList>
            <person name="Barrero R.A."/>
            <person name="Guerrero F.D."/>
            <person name="Moolhuijzen P."/>
            <person name="Goolsby J.A."/>
            <person name="Tidwell J."/>
            <person name="Bellgard S.E."/>
            <person name="Bellgard M.I."/>
        </authorList>
    </citation>
    <scope>NUCLEOTIDE SEQUENCE</scope>
    <source>
        <tissue evidence="1">Shoot tissue taken approximately 20 cm above the soil surface</tissue>
    </source>
</reference>
<protein>
    <submittedName>
        <fullName evidence="1">Uncharacterized protein</fullName>
    </submittedName>
</protein>
<proteinExistence type="predicted"/>
<dbReference type="AlphaFoldDB" id="A0A0A9F0Y3"/>